<proteinExistence type="predicted"/>
<feature type="domain" description="FecR protein" evidence="2">
    <location>
        <begin position="196"/>
        <end position="291"/>
    </location>
</feature>
<accession>A0A1G6X0M4</accession>
<dbReference type="Pfam" id="PF04773">
    <property type="entry name" value="FecR"/>
    <property type="match status" value="1"/>
</dbReference>
<dbReference type="AlphaFoldDB" id="A0A1G6X0M4"/>
<protein>
    <submittedName>
        <fullName evidence="4">FecR family protein</fullName>
    </submittedName>
</protein>
<dbReference type="Gene3D" id="2.60.120.1440">
    <property type="match status" value="1"/>
</dbReference>
<gene>
    <name evidence="4" type="ORF">SAMN05216464_102362</name>
</gene>
<name>A0A1G6X0M4_9SPHI</name>
<dbReference type="InterPro" id="IPR006860">
    <property type="entry name" value="FecR"/>
</dbReference>
<evidence type="ECO:0000259" key="2">
    <source>
        <dbReference type="Pfam" id="PF04773"/>
    </source>
</evidence>
<dbReference type="GO" id="GO:0016989">
    <property type="term" value="F:sigma factor antagonist activity"/>
    <property type="evidence" value="ECO:0007669"/>
    <property type="project" value="TreeGrafter"/>
</dbReference>
<reference evidence="4 5" key="1">
    <citation type="submission" date="2016-10" db="EMBL/GenBank/DDBJ databases">
        <authorList>
            <person name="de Groot N.N."/>
        </authorList>
    </citation>
    <scope>NUCLEOTIDE SEQUENCE [LARGE SCALE GENOMIC DNA]</scope>
    <source>
        <strain evidence="4 5">47C3B</strain>
    </source>
</reference>
<feature type="domain" description="Protein FecR C-terminal" evidence="3">
    <location>
        <begin position="335"/>
        <end position="402"/>
    </location>
</feature>
<evidence type="ECO:0000259" key="3">
    <source>
        <dbReference type="Pfam" id="PF16344"/>
    </source>
</evidence>
<dbReference type="Pfam" id="PF16344">
    <property type="entry name" value="FecR_C"/>
    <property type="match status" value="1"/>
</dbReference>
<evidence type="ECO:0000313" key="5">
    <source>
        <dbReference type="Proteomes" id="UP000199072"/>
    </source>
</evidence>
<dbReference type="EMBL" id="FNAI01000002">
    <property type="protein sequence ID" value="SDD71619.1"/>
    <property type="molecule type" value="Genomic_DNA"/>
</dbReference>
<dbReference type="FunFam" id="2.60.120.1440:FF:000001">
    <property type="entry name" value="Putative anti-sigma factor"/>
    <property type="match status" value="1"/>
</dbReference>
<dbReference type="InterPro" id="IPR012373">
    <property type="entry name" value="Ferrdict_sens_TM"/>
</dbReference>
<dbReference type="InterPro" id="IPR032508">
    <property type="entry name" value="FecR_C"/>
</dbReference>
<keyword evidence="1" id="KW-1133">Transmembrane helix</keyword>
<evidence type="ECO:0000313" key="4">
    <source>
        <dbReference type="EMBL" id="SDD71619.1"/>
    </source>
</evidence>
<dbReference type="RefSeq" id="WP_091146227.1">
    <property type="nucleotide sequence ID" value="NZ_FNAI01000002.1"/>
</dbReference>
<dbReference type="PANTHER" id="PTHR30273:SF2">
    <property type="entry name" value="PROTEIN FECR"/>
    <property type="match status" value="1"/>
</dbReference>
<feature type="transmembrane region" description="Helical" evidence="1">
    <location>
        <begin position="94"/>
        <end position="113"/>
    </location>
</feature>
<evidence type="ECO:0000256" key="1">
    <source>
        <dbReference type="SAM" id="Phobius"/>
    </source>
</evidence>
<dbReference type="Proteomes" id="UP000199072">
    <property type="component" value="Unassembled WGS sequence"/>
</dbReference>
<dbReference type="PANTHER" id="PTHR30273">
    <property type="entry name" value="PERIPLASMIC SIGNAL SENSOR AND SIGMA FACTOR ACTIVATOR FECR-RELATED"/>
    <property type="match status" value="1"/>
</dbReference>
<keyword evidence="5" id="KW-1185">Reference proteome</keyword>
<dbReference type="OrthoDB" id="1099963at2"/>
<dbReference type="Gene3D" id="3.55.50.30">
    <property type="match status" value="1"/>
</dbReference>
<keyword evidence="1" id="KW-0472">Membrane</keyword>
<dbReference type="STRING" id="1391627.SAMN05216464_102362"/>
<sequence>MKDINQLNLLINKYLNRQCTPHEIDVLLQEFNHPENEEALKIAIAQYFEKSADTEAMTNAEVDAALADVHARLVDQIGEQVVVPEKRYRKMWPLATAAAAVLIFIFAGVYYLTLNRVKPQPAQLAVKQLKNDAMPGSNKAVLTLSNGSRIVLNDIKNGVIAKQAGIAVIKTGSGKVINKATNDAVANNIMPAGYNTVSTPRGGQYQVELPDGSKVWLNAASSLRYPTQFTGKQRNVELTGEAYFEVAKNAAKPFRVTSAGQTVEVLGTHFNINAYNDEKLMKTTLLEGSVKVSYQQFTALLKPGEQAKITLGTNSSIIINNDADTEEAVAWRDGYFQFNHADIQTIMRQLSRWYDVDVRYDGTVSAKQFGGAIQRNLKLSQVLHILEKSGLHFTISGKEVLVMQ</sequence>
<keyword evidence="1" id="KW-0812">Transmembrane</keyword>
<organism evidence="4 5">
    <name type="scientific">Mucilaginibacter pineti</name>
    <dbReference type="NCBI Taxonomy" id="1391627"/>
    <lineage>
        <taxon>Bacteria</taxon>
        <taxon>Pseudomonadati</taxon>
        <taxon>Bacteroidota</taxon>
        <taxon>Sphingobacteriia</taxon>
        <taxon>Sphingobacteriales</taxon>
        <taxon>Sphingobacteriaceae</taxon>
        <taxon>Mucilaginibacter</taxon>
    </lineage>
</organism>